<evidence type="ECO:0008006" key="3">
    <source>
        <dbReference type="Google" id="ProtNLM"/>
    </source>
</evidence>
<dbReference type="EMBL" id="OX458333">
    <property type="protein sequence ID" value="CAI8838724.1"/>
    <property type="molecule type" value="Genomic_DNA"/>
</dbReference>
<name>A0ABM9I215_9GAMM</name>
<gene>
    <name evidence="1" type="ORF">MSZNOR_2288</name>
</gene>
<keyword evidence="2" id="KW-1185">Reference proteome</keyword>
<dbReference type="Proteomes" id="UP001162030">
    <property type="component" value="Chromosome"/>
</dbReference>
<evidence type="ECO:0000313" key="2">
    <source>
        <dbReference type="Proteomes" id="UP001162030"/>
    </source>
</evidence>
<reference evidence="1 2" key="1">
    <citation type="submission" date="2023-03" db="EMBL/GenBank/DDBJ databases">
        <authorList>
            <person name="Pearce D."/>
        </authorList>
    </citation>
    <scope>NUCLEOTIDE SEQUENCE [LARGE SCALE GENOMIC DNA]</scope>
    <source>
        <strain evidence="1">Msz</strain>
    </source>
</reference>
<evidence type="ECO:0000313" key="1">
    <source>
        <dbReference type="EMBL" id="CAI8838724.1"/>
    </source>
</evidence>
<accession>A0ABM9I215</accession>
<sequence>MFGFVKVVGTHAKTREAAIFGTLQQIRPRALIPDHRRIRTARYSV</sequence>
<proteinExistence type="predicted"/>
<organism evidence="1 2">
    <name type="scientific">Methylocaldum szegediense</name>
    <dbReference type="NCBI Taxonomy" id="73780"/>
    <lineage>
        <taxon>Bacteria</taxon>
        <taxon>Pseudomonadati</taxon>
        <taxon>Pseudomonadota</taxon>
        <taxon>Gammaproteobacteria</taxon>
        <taxon>Methylococcales</taxon>
        <taxon>Methylococcaceae</taxon>
        <taxon>Methylocaldum</taxon>
    </lineage>
</organism>
<protein>
    <recommendedName>
        <fullName evidence="3">Transposase</fullName>
    </recommendedName>
</protein>